<dbReference type="PANTHER" id="PTHR12304:SF46">
    <property type="entry name" value="INOSINE-ADENOSINE-GUANOSINE-NUCLEOSIDE HYDROLASE"/>
    <property type="match status" value="1"/>
</dbReference>
<keyword evidence="5" id="KW-1185">Reference proteome</keyword>
<keyword evidence="1 4" id="KW-0378">Hydrolase</keyword>
<dbReference type="OrthoDB" id="9797882at2"/>
<gene>
    <name evidence="4" type="ORF">Ljor_0880</name>
</gene>
<evidence type="ECO:0000259" key="3">
    <source>
        <dbReference type="Pfam" id="PF01156"/>
    </source>
</evidence>
<name>A0A0W0V8W2_9GAMM</name>
<dbReference type="InterPro" id="IPR001910">
    <property type="entry name" value="Inosine/uridine_hydrolase_dom"/>
</dbReference>
<reference evidence="4 5" key="1">
    <citation type="submission" date="2015-11" db="EMBL/GenBank/DDBJ databases">
        <title>Genomic analysis of 38 Legionella species identifies large and diverse effector repertoires.</title>
        <authorList>
            <person name="Burstein D."/>
            <person name="Amaro F."/>
            <person name="Zusman T."/>
            <person name="Lifshitz Z."/>
            <person name="Cohen O."/>
            <person name="Gilbert J.A."/>
            <person name="Pupko T."/>
            <person name="Shuman H.A."/>
            <person name="Segal G."/>
        </authorList>
    </citation>
    <scope>NUCLEOTIDE SEQUENCE [LARGE SCALE GENOMIC DNA]</scope>
    <source>
        <strain evidence="4 5">BL-540</strain>
    </source>
</reference>
<protein>
    <submittedName>
        <fullName evidence="4">Inosine-uridine preferring nucleoside hydrolase</fullName>
        <ecNumber evidence="4">3.2.2.1</ecNumber>
    </submittedName>
</protein>
<dbReference type="Proteomes" id="UP000055035">
    <property type="component" value="Unassembled WGS sequence"/>
</dbReference>
<dbReference type="PATRIC" id="fig|456.5.peg.935"/>
<evidence type="ECO:0000313" key="4">
    <source>
        <dbReference type="EMBL" id="KTD16574.1"/>
    </source>
</evidence>
<dbReference type="AlphaFoldDB" id="A0A0W0V8W2"/>
<dbReference type="Pfam" id="PF01156">
    <property type="entry name" value="IU_nuc_hydro"/>
    <property type="match status" value="1"/>
</dbReference>
<feature type="domain" description="Inosine/uridine-preferring nucleoside hydrolase" evidence="3">
    <location>
        <begin position="4"/>
        <end position="292"/>
    </location>
</feature>
<dbReference type="GO" id="GO:0008477">
    <property type="term" value="F:purine nucleosidase activity"/>
    <property type="evidence" value="ECO:0007669"/>
    <property type="project" value="UniProtKB-EC"/>
</dbReference>
<evidence type="ECO:0000256" key="1">
    <source>
        <dbReference type="ARBA" id="ARBA00022801"/>
    </source>
</evidence>
<dbReference type="RefSeq" id="WP_058470416.1">
    <property type="nucleotide sequence ID" value="NZ_CAAAIC010000002.1"/>
</dbReference>
<keyword evidence="2 4" id="KW-0326">Glycosidase</keyword>
<evidence type="ECO:0000256" key="2">
    <source>
        <dbReference type="ARBA" id="ARBA00023295"/>
    </source>
</evidence>
<dbReference type="GO" id="GO:0006152">
    <property type="term" value="P:purine nucleoside catabolic process"/>
    <property type="evidence" value="ECO:0007669"/>
    <property type="project" value="TreeGrafter"/>
</dbReference>
<dbReference type="InterPro" id="IPR036452">
    <property type="entry name" value="Ribo_hydro-like"/>
</dbReference>
<sequence>MKNVILYQDGSSDDYIALCFITAMLRKGHVNLSGVITAGTGEVDARCGLRNVAAICQTLNLRDLLLGQGEDKRIQAEHGQNFPAYIREFIDDLPTLIGLGQSTNTHRCANAVEAFHEIISKSEEPVLIISTGPLTDLARLFEQYPQDKKHIEIVMMGGAVHTLGNIQDLDPHIPNKLGEWNIFADTAAAKNVIASGVPLTMVPLDVTKHIQVTEQFYNELGDLAERNGKTAVSLAYNLIKALKIAFEKEHPEINFFDVYYLWDPFAAMVALEPQIAKIEEKYIKVDLQTGKTEEVSGSGEGIGHVRVAMDIAKPAPEILHHLLEAIASLTPPDMKHEAVTVPPFTLFGSNKGARLNLQIGISNRAFNAILQRYWGLNL</sequence>
<dbReference type="EC" id="3.2.2.1" evidence="4"/>
<dbReference type="EMBL" id="LNYJ01000011">
    <property type="protein sequence ID" value="KTD16574.1"/>
    <property type="molecule type" value="Genomic_DNA"/>
</dbReference>
<dbReference type="InterPro" id="IPR023186">
    <property type="entry name" value="IUNH"/>
</dbReference>
<dbReference type="STRING" id="456.Ljor_0880"/>
<dbReference type="PANTHER" id="PTHR12304">
    <property type="entry name" value="INOSINE-URIDINE PREFERRING NUCLEOSIDE HYDROLASE"/>
    <property type="match status" value="1"/>
</dbReference>
<evidence type="ECO:0000313" key="5">
    <source>
        <dbReference type="Proteomes" id="UP000055035"/>
    </source>
</evidence>
<proteinExistence type="predicted"/>
<dbReference type="Gene3D" id="3.90.245.10">
    <property type="entry name" value="Ribonucleoside hydrolase-like"/>
    <property type="match status" value="1"/>
</dbReference>
<dbReference type="SUPFAM" id="SSF53590">
    <property type="entry name" value="Nucleoside hydrolase"/>
    <property type="match status" value="1"/>
</dbReference>
<dbReference type="GO" id="GO:0005829">
    <property type="term" value="C:cytosol"/>
    <property type="evidence" value="ECO:0007669"/>
    <property type="project" value="TreeGrafter"/>
</dbReference>
<accession>A0A0W0V8W2</accession>
<organism evidence="4 5">
    <name type="scientific">Legionella jordanis</name>
    <dbReference type="NCBI Taxonomy" id="456"/>
    <lineage>
        <taxon>Bacteria</taxon>
        <taxon>Pseudomonadati</taxon>
        <taxon>Pseudomonadota</taxon>
        <taxon>Gammaproteobacteria</taxon>
        <taxon>Legionellales</taxon>
        <taxon>Legionellaceae</taxon>
        <taxon>Legionella</taxon>
    </lineage>
</organism>
<comment type="caution">
    <text evidence="4">The sequence shown here is derived from an EMBL/GenBank/DDBJ whole genome shotgun (WGS) entry which is preliminary data.</text>
</comment>